<reference evidence="3" key="2">
    <citation type="submission" date="2020-05" db="UniProtKB">
        <authorList>
            <consortium name="EnsemblMetazoa"/>
        </authorList>
    </citation>
    <scope>IDENTIFICATION</scope>
    <source>
        <strain evidence="3">wikel</strain>
    </source>
</reference>
<dbReference type="InParanoid" id="B7PFU0"/>
<evidence type="ECO:0000313" key="4">
    <source>
        <dbReference type="Proteomes" id="UP000001555"/>
    </source>
</evidence>
<evidence type="ECO:0000313" key="3">
    <source>
        <dbReference type="EnsemblMetazoa" id="ISCW017625-PA"/>
    </source>
</evidence>
<keyword evidence="4" id="KW-1185">Reference proteome</keyword>
<dbReference type="EMBL" id="ABJB010015671">
    <property type="status" value="NOT_ANNOTATED_CDS"/>
    <property type="molecule type" value="Genomic_DNA"/>
</dbReference>
<proteinExistence type="predicted"/>
<sequence length="103" mass="11284">MNLTVPEDSLEEVLDFLKNAILDAMSAENTRQSGARSSSHPEDAAERASGGPEAEGTDGEMSLPALLRMLEEELVTDAEDLYRVLPENVMARCERQSLRYGVS</sequence>
<dbReference type="EnsemblMetazoa" id="ISCW017625-RA">
    <property type="protein sequence ID" value="ISCW017625-PA"/>
    <property type="gene ID" value="ISCW017625"/>
</dbReference>
<name>B7PFU0_IXOSC</name>
<dbReference type="AlphaFoldDB" id="B7PFU0"/>
<protein>
    <submittedName>
        <fullName evidence="2 3">Uncharacterized protein</fullName>
    </submittedName>
</protein>
<dbReference type="VEuPathDB" id="VectorBase:ISCP_006427"/>
<dbReference type="EMBL" id="DS704057">
    <property type="protein sequence ID" value="EEC05462.1"/>
    <property type="molecule type" value="Genomic_DNA"/>
</dbReference>
<feature type="compositionally biased region" description="Polar residues" evidence="1">
    <location>
        <begin position="28"/>
        <end position="38"/>
    </location>
</feature>
<dbReference type="HOGENOM" id="CLU_2266659_0_0_1"/>
<dbReference type="Proteomes" id="UP000001555">
    <property type="component" value="Unassembled WGS sequence"/>
</dbReference>
<reference evidence="2 4" key="1">
    <citation type="submission" date="2008-03" db="EMBL/GenBank/DDBJ databases">
        <title>Annotation of Ixodes scapularis.</title>
        <authorList>
            <consortium name="Ixodes scapularis Genome Project Consortium"/>
            <person name="Caler E."/>
            <person name="Hannick L.I."/>
            <person name="Bidwell S."/>
            <person name="Joardar V."/>
            <person name="Thiagarajan M."/>
            <person name="Amedeo P."/>
            <person name="Galinsky K.J."/>
            <person name="Schobel S."/>
            <person name="Inman J."/>
            <person name="Hostetler J."/>
            <person name="Miller J."/>
            <person name="Hammond M."/>
            <person name="Megy K."/>
            <person name="Lawson D."/>
            <person name="Kodira C."/>
            <person name="Sutton G."/>
            <person name="Meyer J."/>
            <person name="Hill C.A."/>
            <person name="Birren B."/>
            <person name="Nene V."/>
            <person name="Collins F."/>
            <person name="Alarcon-Chaidez F."/>
            <person name="Wikel S."/>
            <person name="Strausberg R."/>
        </authorList>
    </citation>
    <scope>NUCLEOTIDE SEQUENCE [LARGE SCALE GENOMIC DNA]</scope>
    <source>
        <strain evidence="4">Wikel</strain>
        <strain evidence="2">Wikel colony</strain>
    </source>
</reference>
<dbReference type="VEuPathDB" id="VectorBase:ISCW017625"/>
<feature type="region of interest" description="Disordered" evidence="1">
    <location>
        <begin position="28"/>
        <end position="61"/>
    </location>
</feature>
<accession>B7PFU0</accession>
<evidence type="ECO:0000313" key="2">
    <source>
        <dbReference type="EMBL" id="EEC05462.1"/>
    </source>
</evidence>
<dbReference type="OrthoDB" id="6514691at2759"/>
<gene>
    <name evidence="2" type="ORF">IscW_ISCW017625</name>
</gene>
<evidence type="ECO:0000256" key="1">
    <source>
        <dbReference type="SAM" id="MobiDB-lite"/>
    </source>
</evidence>
<organism>
    <name type="scientific">Ixodes scapularis</name>
    <name type="common">Black-legged tick</name>
    <name type="synonym">Deer tick</name>
    <dbReference type="NCBI Taxonomy" id="6945"/>
    <lineage>
        <taxon>Eukaryota</taxon>
        <taxon>Metazoa</taxon>
        <taxon>Ecdysozoa</taxon>
        <taxon>Arthropoda</taxon>
        <taxon>Chelicerata</taxon>
        <taxon>Arachnida</taxon>
        <taxon>Acari</taxon>
        <taxon>Parasitiformes</taxon>
        <taxon>Ixodida</taxon>
        <taxon>Ixodoidea</taxon>
        <taxon>Ixodidae</taxon>
        <taxon>Ixodinae</taxon>
        <taxon>Ixodes</taxon>
    </lineage>
</organism>
<dbReference type="VEuPathDB" id="VectorBase:ISCI017625"/>
<dbReference type="PaxDb" id="6945-B7PFU0"/>